<keyword evidence="2" id="KW-1133">Transmembrane helix</keyword>
<evidence type="ECO:0000313" key="4">
    <source>
        <dbReference type="Proteomes" id="UP001432401"/>
    </source>
</evidence>
<keyword evidence="2" id="KW-0812">Transmembrane</keyword>
<dbReference type="RefSeq" id="WP_344182984.1">
    <property type="nucleotide sequence ID" value="NZ_JBEQNA010000006.1"/>
</dbReference>
<feature type="transmembrane region" description="Helical" evidence="2">
    <location>
        <begin position="154"/>
        <end position="176"/>
    </location>
</feature>
<evidence type="ECO:0000256" key="1">
    <source>
        <dbReference type="SAM" id="MobiDB-lite"/>
    </source>
</evidence>
<feature type="transmembrane region" description="Helical" evidence="2">
    <location>
        <begin position="70"/>
        <end position="94"/>
    </location>
</feature>
<organism evidence="3 4">
    <name type="scientific">Nocardiopsis tropica</name>
    <dbReference type="NCBI Taxonomy" id="109330"/>
    <lineage>
        <taxon>Bacteria</taxon>
        <taxon>Bacillati</taxon>
        <taxon>Actinomycetota</taxon>
        <taxon>Actinomycetes</taxon>
        <taxon>Streptosporangiales</taxon>
        <taxon>Nocardiopsidaceae</taxon>
        <taxon>Nocardiopsis</taxon>
    </lineage>
</organism>
<accession>A0ABV1ZTT6</accession>
<evidence type="ECO:0000256" key="2">
    <source>
        <dbReference type="SAM" id="Phobius"/>
    </source>
</evidence>
<feature type="region of interest" description="Disordered" evidence="1">
    <location>
        <begin position="1"/>
        <end position="33"/>
    </location>
</feature>
<feature type="transmembrane region" description="Helical" evidence="2">
    <location>
        <begin position="41"/>
        <end position="58"/>
    </location>
</feature>
<sequence length="388" mass="40027">MSSPPSPSSPPAPHGAGEPPVRPSRGGPASPEPALRPGKHWYWVGGLVFPATLLFGVLLLSGEEDTPPEIFFGIVTPVLGFIASLVVLLVVFLVRAGREAALRRARYPHPYPPGAHGGPAAHGAYGAGPVHAGPPPPPFRPRIDRRAIRPRPRWFWIGGLCVPGGIAAGALAMWAVTASGSALPDFAGQVESRGEIAFEAAEGEDGAWGLWVSPGDASHHYDCTVEGSDPADHPFSFPGLSYESDGWRLVDAIDTPVPGEYTLVCDGDPGVSYAVGDIATAEAANSRRDSGLWALLLLSLAGIVAGPVVIVVTAVRRGRSEARLREEAGREADGASDGRPGPAAPPGPPAAPSGPPAGPAAGGGADPRYRDHGITIVPPDPEGRPRPE</sequence>
<gene>
    <name evidence="3" type="ORF">ABUK86_12075</name>
</gene>
<protein>
    <submittedName>
        <fullName evidence="3">Uncharacterized protein</fullName>
    </submittedName>
</protein>
<keyword evidence="2" id="KW-0472">Membrane</keyword>
<proteinExistence type="predicted"/>
<comment type="caution">
    <text evidence="3">The sequence shown here is derived from an EMBL/GenBank/DDBJ whole genome shotgun (WGS) entry which is preliminary data.</text>
</comment>
<dbReference type="EMBL" id="JBEQNB010000006">
    <property type="protein sequence ID" value="MES0834513.1"/>
    <property type="molecule type" value="Genomic_DNA"/>
</dbReference>
<evidence type="ECO:0000313" key="3">
    <source>
        <dbReference type="EMBL" id="MES0834513.1"/>
    </source>
</evidence>
<feature type="compositionally biased region" description="Basic and acidic residues" evidence="1">
    <location>
        <begin position="320"/>
        <end position="333"/>
    </location>
</feature>
<feature type="transmembrane region" description="Helical" evidence="2">
    <location>
        <begin position="292"/>
        <end position="315"/>
    </location>
</feature>
<feature type="compositionally biased region" description="Pro residues" evidence="1">
    <location>
        <begin position="1"/>
        <end position="13"/>
    </location>
</feature>
<feature type="compositionally biased region" description="Pro residues" evidence="1">
    <location>
        <begin position="342"/>
        <end position="358"/>
    </location>
</feature>
<feature type="region of interest" description="Disordered" evidence="1">
    <location>
        <begin position="320"/>
        <end position="388"/>
    </location>
</feature>
<name>A0ABV1ZTT6_9ACTN</name>
<keyword evidence="4" id="KW-1185">Reference proteome</keyword>
<reference evidence="3 4" key="1">
    <citation type="submission" date="2024-06" db="EMBL/GenBank/DDBJ databases">
        <authorList>
            <person name="Bataeva Y.V."/>
            <person name="Grigorian L.N."/>
            <person name="Solomentsev V.I."/>
        </authorList>
    </citation>
    <scope>NUCLEOTIDE SEQUENCE [LARGE SCALE GENOMIC DNA]</scope>
    <source>
        <strain evidence="4">SCPM-O-B-12605 (RCAM04882)</strain>
    </source>
</reference>
<dbReference type="Proteomes" id="UP001432401">
    <property type="component" value="Unassembled WGS sequence"/>
</dbReference>